<organism evidence="1 2">
    <name type="scientific">Larimichthys crocea</name>
    <name type="common">Large yellow croaker</name>
    <name type="synonym">Pseudosciaena crocea</name>
    <dbReference type="NCBI Taxonomy" id="215358"/>
    <lineage>
        <taxon>Eukaryota</taxon>
        <taxon>Metazoa</taxon>
        <taxon>Chordata</taxon>
        <taxon>Craniata</taxon>
        <taxon>Vertebrata</taxon>
        <taxon>Euteleostomi</taxon>
        <taxon>Actinopterygii</taxon>
        <taxon>Neopterygii</taxon>
        <taxon>Teleostei</taxon>
        <taxon>Neoteleostei</taxon>
        <taxon>Acanthomorphata</taxon>
        <taxon>Eupercaria</taxon>
        <taxon>Sciaenidae</taxon>
        <taxon>Larimichthys</taxon>
    </lineage>
</organism>
<evidence type="ECO:0000313" key="1">
    <source>
        <dbReference type="EMBL" id="TMS09381.1"/>
    </source>
</evidence>
<gene>
    <name evidence="1" type="ORF">E3U43_002040</name>
</gene>
<sequence length="345" mass="38889">MEDDLSINKRRAGDDVQRPRKKMRYRSLNSATGHSDVPVEDKNLNSASSEEESIFEMSSSGNTSRAHFRNKYYEHVSIGAGGFGSVYNGWCKRDLSLVAIKHIDRDNVRWQQVSCNGKEFKVILEVALMLKAAGLPGSVGQPAAVSLLDWYLLDEEIILVMENPTNSVDLWAYLQSQGGSLSEHEAKIILKQLVDAAIDLHSKGIFHRDIKLQNVLIQKVSGVLRVRIIDFGCGLFSKETPYKSFCGTLAYCPPEWFDYQKYWARPTTVWQLGGVFYSLLSGHKDFTTLDFIDKHIEVNAALSTDVKILLYMCLAVDPTLRSTLEELKNSRFLNNLALCLPSVTW</sequence>
<evidence type="ECO:0000313" key="2">
    <source>
        <dbReference type="Proteomes" id="UP000793456"/>
    </source>
</evidence>
<accession>A0ACD3QQ37</accession>
<protein>
    <submittedName>
        <fullName evidence="1">Uncharacterized protein</fullName>
    </submittedName>
</protein>
<comment type="caution">
    <text evidence="1">The sequence shown here is derived from an EMBL/GenBank/DDBJ whole genome shotgun (WGS) entry which is preliminary data.</text>
</comment>
<keyword evidence="2" id="KW-1185">Reference proteome</keyword>
<name>A0ACD3QQ37_LARCR</name>
<dbReference type="EMBL" id="CM011688">
    <property type="protein sequence ID" value="TMS09381.1"/>
    <property type="molecule type" value="Genomic_DNA"/>
</dbReference>
<proteinExistence type="predicted"/>
<dbReference type="Proteomes" id="UP000793456">
    <property type="component" value="Chromosome XV"/>
</dbReference>
<reference evidence="1" key="1">
    <citation type="submission" date="2018-11" db="EMBL/GenBank/DDBJ databases">
        <title>The sequence and de novo assembly of Larimichthys crocea genome using PacBio and Hi-C technologies.</title>
        <authorList>
            <person name="Xu P."/>
            <person name="Chen B."/>
            <person name="Zhou Z."/>
            <person name="Ke Q."/>
            <person name="Wu Y."/>
            <person name="Bai H."/>
            <person name="Pu F."/>
        </authorList>
    </citation>
    <scope>NUCLEOTIDE SEQUENCE</scope>
    <source>
        <tissue evidence="1">Muscle</tissue>
    </source>
</reference>